<comment type="caution">
    <text evidence="4">The sequence shown here is derived from an EMBL/GenBank/DDBJ whole genome shotgun (WGS) entry which is preliminary data.</text>
</comment>
<keyword evidence="5" id="KW-1185">Reference proteome</keyword>
<dbReference type="GO" id="GO:0031146">
    <property type="term" value="P:SCF-dependent proteasomal ubiquitin-dependent protein catabolic process"/>
    <property type="evidence" value="ECO:0007669"/>
    <property type="project" value="TreeGrafter"/>
</dbReference>
<evidence type="ECO:0000313" key="4">
    <source>
        <dbReference type="EMBL" id="KAK0169939.1"/>
    </source>
</evidence>
<evidence type="ECO:0000256" key="1">
    <source>
        <dbReference type="SAM" id="MobiDB-lite"/>
    </source>
</evidence>
<dbReference type="Gene3D" id="1.20.1280.50">
    <property type="match status" value="1"/>
</dbReference>
<dbReference type="FunFam" id="2.60.120.260:FF:000012">
    <property type="entry name" value="F-box only protein 2"/>
    <property type="match status" value="1"/>
</dbReference>
<dbReference type="SMART" id="SM01198">
    <property type="entry name" value="FBA"/>
    <property type="match status" value="1"/>
</dbReference>
<evidence type="ECO:0008006" key="6">
    <source>
        <dbReference type="Google" id="ProtNLM"/>
    </source>
</evidence>
<dbReference type="InterPro" id="IPR039752">
    <property type="entry name" value="F-box_only"/>
</dbReference>
<reference evidence="4" key="2">
    <citation type="submission" date="2023-03" db="EMBL/GenBank/DDBJ databases">
        <authorList>
            <person name="Inwood S.N."/>
            <person name="Skelly J.G."/>
            <person name="Guhlin J."/>
            <person name="Harrop T.W.R."/>
            <person name="Goldson S.G."/>
            <person name="Dearden P.K."/>
        </authorList>
    </citation>
    <scope>NUCLEOTIDE SEQUENCE</scope>
    <source>
        <strain evidence="4">Irish</strain>
        <tissue evidence="4">Whole body</tissue>
    </source>
</reference>
<name>A0AA39FIG1_9HYME</name>
<feature type="region of interest" description="Disordered" evidence="1">
    <location>
        <begin position="1"/>
        <end position="20"/>
    </location>
</feature>
<gene>
    <name evidence="4" type="ORF">PV328_010564</name>
</gene>
<dbReference type="SMART" id="SM00256">
    <property type="entry name" value="FBOX"/>
    <property type="match status" value="1"/>
</dbReference>
<dbReference type="AlphaFoldDB" id="A0AA39FIG1"/>
<evidence type="ECO:0000259" key="2">
    <source>
        <dbReference type="PROSITE" id="PS50181"/>
    </source>
</evidence>
<dbReference type="Proteomes" id="UP001168990">
    <property type="component" value="Unassembled WGS sequence"/>
</dbReference>
<dbReference type="InterPro" id="IPR001810">
    <property type="entry name" value="F-box_dom"/>
</dbReference>
<dbReference type="PROSITE" id="PS51114">
    <property type="entry name" value="FBA"/>
    <property type="match status" value="1"/>
</dbReference>
<dbReference type="EMBL" id="JAQQBS010000004">
    <property type="protein sequence ID" value="KAK0169939.1"/>
    <property type="molecule type" value="Genomic_DNA"/>
</dbReference>
<dbReference type="InterPro" id="IPR036047">
    <property type="entry name" value="F-box-like_dom_sf"/>
</dbReference>
<protein>
    <recommendedName>
        <fullName evidence="6">F-box protein</fullName>
    </recommendedName>
</protein>
<sequence>MGAMLTYNRNNDSPRVPHEENGDNGLVMCDKYIPEELIIEILCYVDYKSLLNCQLVCKRWQNLLQDYVWRKKTEISIGHSLQSVKIMPWNVYYKICKRKPIGTNLLKNNSGQNNFSHWIVNQQGGDHWKVENPPEGVPPLPEIPIFEGNNCCFVTSYSICSKKQIINLTDEDLSFILDGLQPSIVVGEWYSGRWDCPSIYECIITLLGENDKVLDMYQFREHIMGDEKQNVWHYFEHEFVDYGLGLRAISFAHSGSDALFWAGHYGSKMAGASVIMKFKSNKRNTSMKNNTLNED</sequence>
<reference evidence="4" key="1">
    <citation type="journal article" date="2023" name="bioRxiv">
        <title>Scaffold-level genome assemblies of two parasitoid biocontrol wasps reveal the parthenogenesis mechanism and an associated novel virus.</title>
        <authorList>
            <person name="Inwood S."/>
            <person name="Skelly J."/>
            <person name="Guhlin J."/>
            <person name="Harrop T."/>
            <person name="Goldson S."/>
            <person name="Dearden P."/>
        </authorList>
    </citation>
    <scope>NUCLEOTIDE SEQUENCE</scope>
    <source>
        <strain evidence="4">Irish</strain>
        <tissue evidence="4">Whole body</tissue>
    </source>
</reference>
<dbReference type="Gene3D" id="2.60.120.260">
    <property type="entry name" value="Galactose-binding domain-like"/>
    <property type="match status" value="1"/>
</dbReference>
<dbReference type="Pfam" id="PF04300">
    <property type="entry name" value="FBA"/>
    <property type="match status" value="1"/>
</dbReference>
<accession>A0AA39FIG1</accession>
<dbReference type="InterPro" id="IPR007397">
    <property type="entry name" value="F-box-assoc_dom"/>
</dbReference>
<dbReference type="PROSITE" id="PS50181">
    <property type="entry name" value="FBOX"/>
    <property type="match status" value="1"/>
</dbReference>
<dbReference type="GO" id="GO:0019005">
    <property type="term" value="C:SCF ubiquitin ligase complex"/>
    <property type="evidence" value="ECO:0007669"/>
    <property type="project" value="TreeGrafter"/>
</dbReference>
<dbReference type="InterPro" id="IPR008979">
    <property type="entry name" value="Galactose-bd-like_sf"/>
</dbReference>
<dbReference type="GO" id="GO:0036503">
    <property type="term" value="P:ERAD pathway"/>
    <property type="evidence" value="ECO:0007669"/>
    <property type="project" value="TreeGrafter"/>
</dbReference>
<dbReference type="GO" id="GO:0006516">
    <property type="term" value="P:glycoprotein catabolic process"/>
    <property type="evidence" value="ECO:0007669"/>
    <property type="project" value="TreeGrafter"/>
</dbReference>
<feature type="domain" description="F-box" evidence="2">
    <location>
        <begin position="33"/>
        <end position="72"/>
    </location>
</feature>
<proteinExistence type="predicted"/>
<organism evidence="4 5">
    <name type="scientific">Microctonus aethiopoides</name>
    <dbReference type="NCBI Taxonomy" id="144406"/>
    <lineage>
        <taxon>Eukaryota</taxon>
        <taxon>Metazoa</taxon>
        <taxon>Ecdysozoa</taxon>
        <taxon>Arthropoda</taxon>
        <taxon>Hexapoda</taxon>
        <taxon>Insecta</taxon>
        <taxon>Pterygota</taxon>
        <taxon>Neoptera</taxon>
        <taxon>Endopterygota</taxon>
        <taxon>Hymenoptera</taxon>
        <taxon>Apocrita</taxon>
        <taxon>Ichneumonoidea</taxon>
        <taxon>Braconidae</taxon>
        <taxon>Euphorinae</taxon>
        <taxon>Microctonus</taxon>
    </lineage>
</organism>
<evidence type="ECO:0000313" key="5">
    <source>
        <dbReference type="Proteomes" id="UP001168990"/>
    </source>
</evidence>
<feature type="domain" description="FBA" evidence="3">
    <location>
        <begin position="92"/>
        <end position="278"/>
    </location>
</feature>
<dbReference type="PANTHER" id="PTHR12125:SF5">
    <property type="entry name" value="F-BOX DOMAIN-CONTAINING PROTEIN"/>
    <property type="match status" value="1"/>
</dbReference>
<dbReference type="PANTHER" id="PTHR12125">
    <property type="entry name" value="F-BOX ONLY PROTEIN 6-LIKE PROTEIN"/>
    <property type="match status" value="1"/>
</dbReference>
<evidence type="ECO:0000259" key="3">
    <source>
        <dbReference type="PROSITE" id="PS51114"/>
    </source>
</evidence>
<dbReference type="GO" id="GO:0005737">
    <property type="term" value="C:cytoplasm"/>
    <property type="evidence" value="ECO:0007669"/>
    <property type="project" value="UniProtKB-ARBA"/>
</dbReference>
<dbReference type="SUPFAM" id="SSF81383">
    <property type="entry name" value="F-box domain"/>
    <property type="match status" value="1"/>
</dbReference>
<dbReference type="Pfam" id="PF12937">
    <property type="entry name" value="F-box-like"/>
    <property type="match status" value="1"/>
</dbReference>
<dbReference type="GO" id="GO:0061630">
    <property type="term" value="F:ubiquitin protein ligase activity"/>
    <property type="evidence" value="ECO:0007669"/>
    <property type="project" value="TreeGrafter"/>
</dbReference>
<dbReference type="SUPFAM" id="SSF49785">
    <property type="entry name" value="Galactose-binding domain-like"/>
    <property type="match status" value="1"/>
</dbReference>